<dbReference type="Proteomes" id="UP000185663">
    <property type="component" value="Chromosome I"/>
</dbReference>
<dbReference type="RefSeq" id="WP_083371526.1">
    <property type="nucleotide sequence ID" value="NZ_LT629776.1"/>
</dbReference>
<proteinExistence type="predicted"/>
<evidence type="ECO:0000313" key="3">
    <source>
        <dbReference type="Proteomes" id="UP000185663"/>
    </source>
</evidence>
<feature type="region of interest" description="Disordered" evidence="1">
    <location>
        <begin position="1"/>
        <end position="21"/>
    </location>
</feature>
<dbReference type="AlphaFoldDB" id="A0A1H1NQN4"/>
<evidence type="ECO:0000256" key="1">
    <source>
        <dbReference type="SAM" id="MobiDB-lite"/>
    </source>
</evidence>
<sequence>MADAHEGPEGDTPSASTDDRWASDVADAIAGKTVAKAEADLPAEKMDRLVQILGRVVDGLDTFDLEAAELDAEARIEADPAR</sequence>
<accession>A0A1H1NQN4</accession>
<protein>
    <submittedName>
        <fullName evidence="2">Uncharacterized protein</fullName>
    </submittedName>
</protein>
<evidence type="ECO:0000313" key="2">
    <source>
        <dbReference type="EMBL" id="SDS01292.1"/>
    </source>
</evidence>
<dbReference type="EMBL" id="LT629776">
    <property type="protein sequence ID" value="SDS01292.1"/>
    <property type="molecule type" value="Genomic_DNA"/>
</dbReference>
<organism evidence="2 3">
    <name type="scientific">Paraoerskovia marina</name>
    <dbReference type="NCBI Taxonomy" id="545619"/>
    <lineage>
        <taxon>Bacteria</taxon>
        <taxon>Bacillati</taxon>
        <taxon>Actinomycetota</taxon>
        <taxon>Actinomycetes</taxon>
        <taxon>Micrococcales</taxon>
        <taxon>Cellulomonadaceae</taxon>
        <taxon>Paraoerskovia</taxon>
    </lineage>
</organism>
<reference evidence="2 3" key="1">
    <citation type="submission" date="2016-10" db="EMBL/GenBank/DDBJ databases">
        <authorList>
            <person name="de Groot N.N."/>
        </authorList>
    </citation>
    <scope>NUCLEOTIDE SEQUENCE [LARGE SCALE GENOMIC DNA]</scope>
    <source>
        <strain evidence="2 3">DSM 22126</strain>
    </source>
</reference>
<dbReference type="STRING" id="545619.SAMN04489860_0596"/>
<gene>
    <name evidence="2" type="ORF">SAMN04489860_0596</name>
</gene>
<name>A0A1H1NQN4_9CELL</name>
<keyword evidence="3" id="KW-1185">Reference proteome</keyword>